<accession>A0AAJ7X3C6</accession>
<evidence type="ECO:0000256" key="6">
    <source>
        <dbReference type="ARBA" id="ARBA00023180"/>
    </source>
</evidence>
<feature type="compositionally biased region" description="Basic and acidic residues" evidence="9">
    <location>
        <begin position="966"/>
        <end position="976"/>
    </location>
</feature>
<feature type="compositionally biased region" description="Polar residues" evidence="9">
    <location>
        <begin position="867"/>
        <end position="885"/>
    </location>
</feature>
<feature type="compositionally biased region" description="Polar residues" evidence="9">
    <location>
        <begin position="2713"/>
        <end position="2722"/>
    </location>
</feature>
<dbReference type="Proteomes" id="UP001318040">
    <property type="component" value="Chromosome 31"/>
</dbReference>
<evidence type="ECO:0000256" key="10">
    <source>
        <dbReference type="SAM" id="SignalP"/>
    </source>
</evidence>
<dbReference type="InterPro" id="IPR036028">
    <property type="entry name" value="SH3-like_dom_sf"/>
</dbReference>
<dbReference type="GO" id="GO:0005789">
    <property type="term" value="C:endoplasmic reticulum membrane"/>
    <property type="evidence" value="ECO:0007669"/>
    <property type="project" value="UniProtKB-SubCell"/>
</dbReference>
<dbReference type="GO" id="GO:0070971">
    <property type="term" value="C:endoplasmic reticulum exit site"/>
    <property type="evidence" value="ECO:0007669"/>
    <property type="project" value="TreeGrafter"/>
</dbReference>
<feature type="region of interest" description="Disordered" evidence="9">
    <location>
        <begin position="853"/>
        <end position="886"/>
    </location>
</feature>
<feature type="compositionally biased region" description="Pro residues" evidence="9">
    <location>
        <begin position="4100"/>
        <end position="4138"/>
    </location>
</feature>
<feature type="compositionally biased region" description="Pro residues" evidence="9">
    <location>
        <begin position="4234"/>
        <end position="4243"/>
    </location>
</feature>
<feature type="region of interest" description="Disordered" evidence="9">
    <location>
        <begin position="3234"/>
        <end position="3274"/>
    </location>
</feature>
<dbReference type="SMART" id="SM00326">
    <property type="entry name" value="SH3"/>
    <property type="match status" value="1"/>
</dbReference>
<feature type="compositionally biased region" description="Acidic residues" evidence="9">
    <location>
        <begin position="3156"/>
        <end position="3182"/>
    </location>
</feature>
<sequence length="4335" mass="481996">MVALSPLWIAFALAAAVCGGGGGGTRGGDDEEEEEKQLLSDIKVCGDEDCSMWLYKVEAVRDYDAPDCHFVSFRTGDVLYVYHMLAGRRDDLWAGSAGLQFGYFPKDAVKVIFKEPSAKDIKKPTKFTDFMCLPSSHQNAKTSDDESHGNDDLHMGDVEPTLPQVKASGSENQMPRVPNEEENISKQHQVNGDTRTEKDSDMKSPEGDARVVTPQGQPSHVHGDGKPLPVLASHPKASEDKSRNDSEIASDPEVDAALFPAEHSEIGQGTLNVESPREASSVSNAYAIKKDVNALALKENNLFSIESNEDEIITPEDNASSDLPELQILLTEQVSEVRFVEQLPTELVKHDKRVTNEREVTEQVTHALKEGEEYKDLATSDGHILTGEVKRSRAKLKDSPAVSDLTMTHGHDTFSQEDIFLAKFNIANAEEQTLKTDPVTEEIKERKDENVDSPNIIVGTAVTEGQDSGGNDRDQVSTEASSDAGDIEGNDLRRPKPARNDEAAEMFTKTQGDGIAREDNKRPLQNEIPLPLPSTDIGKVTLESEEDDLVHMETFEDENTFVENAENDLPEVQIRLTEQISEAKPSKLLDTELMDIVEDQLGSVNVTAQVTDLLADGENYVKPVKWDKHIFGSDVQQKVSKFKSSPDDSEDSDAEAKSHLVVAGKDDATSSEAAYLVKFTISGNVLNPDLTKDVDSVNRNSDGDEDILKFPLKEMPGDRHRKSSDSNWEKDIGDNEFAVEVHDVPALLNISPELETNVVAEASSINTQHFDVEKATQLKDSGSEINDKPPAGVKYEPVNDKSEVILENKDVAEKVMNKDRMKDGTLEFDSNVETKKALGKRSVEPADEELTVLTASSNSAKDKEGGSQVTSQVERTEPQLQASSQDVEKVNLNVDVNLEHLVEYPVTNISEAAIEETGKLPEMQEKLMQPKELVRDVAAEGEQEDRVGDSKAGNASLPMEAKAPSQRKDGDLKLEGEASDANKLSIETPMPRESGTKEIVDRHDEQGTDLHAGVKSDEDASDRKVDAMVVDDKKAVGIPTTLDLNRIDATSEKMKQNTTLENNLEMDKNIGNATLNADKGLGVGDKKDKESLVPIDVNKLDATSEKVAQRTTLENNLEVDENIGNITLNVNKSLAGDVRDVVGDTFEENKIGDDVHLEKLNKGEVDSLVEATIGNGKEMGSFKEINPLFKESSDDVKPLAEDEPLQGSMRETTETFTPLNRQHAKAESKLAEGNKVPTGDLTTKEDMNKKEMTEQVNEKLRAERLAIEDAVTSVNFEISKALADSNVQLKTTLDKKYMELKESRAAMDSKMKSPNEELTESKGEMEKRDDLRGVSMERSLKVEKKYYSNLVKVNSIEEKLNMMDAESKTPAGSLEPVKETVDTNGTQEENNGKKGQAFNEAEIMSTKQAKIVDKEVSNDDAYQSLIHTDPLHKELREKVSEVSKEPVKEDVDPKGIVAKRNEAANEQHFDVKDMDRAGAGLIYSQDEEQLLMKETKSQQIFELKKALTEENKGLAKVLGKEDSEIIDTDPKINLEFKKGLVGNNGAIAEASHGHHTLMNPEVKIVEDVKLNEDLKEAALGSEELLKINETAHLLKDVSKNDDLGKDNIGKSNASLTEEDAKAVVDTEKEGPKESGMLEREKQNKYVEGENEISEAEGKLILAMNKGIAGEDEKLNEALNSEYLEIRDAKAEVDVNVNKKRLELDEREGKDANLEPEKNENSYVAKPTAADEKNGMLEREKLSNYAEGENEISEAKEKLIVAINKGIAGEDERLHDALNSEYLEMRDTKAEMDLNVNKKRLELDDLEGKDANVEPEKEENSDVAKPTATEEQSGMLERLKLNNFAEGENEISEAKGKLILAINKGIASEDERLHIALNSEYLEMRDAKAEMDSNVNKKRWVLGEQEEKDVNMEPAEEENLGMAKPTAADEQSGMLEREKLSNYAEGENEISEAKEKLILAINKGIAGEDERLHDALNSEYLEMRGTKAEMDLNVNKKRLELNDREGKDVNVEPEEEENSDAAKLTATEEQSGMLELQKVKNFAEGENEISEAKGKLILAINKGIAGEDERLHIALNSEYLEMRDAKAEMDLNVNKKRWVLDEQGEKYVNMEPEEEENLGMAKPTATDEQSGMLEREKRSNYAEGENEIGEAKDKLILEMNKGISGEDEMLHDALNSEYLEKRDPKAEMDLNVNKKRLELDIQEEKDANMEPEENENSYVAKSTAADEKNGMLEREKLSNYAEGENEISEAKEKLIVAINKGIAGEDERLHDALNSEYLEMRDTKAEMDLNVNKKRLELDDLEGKDANVEPEKEENSDVAKPTATEEQSGMLERLKLNNFAEGENEISEAKGKLILAINKGIAGEDERLHIALNSEYLEMRDAKAEMDSNVNKKRWVLGEQEEKDVNMEPAEEENLGMAKPTAADEQSGMLEREKLSNYAEGENEISEAKEKLILAINKGIAGEDDSLHDALNSEYLEMRDTKAEMDLNVNKKRLELNDREGKDVNVEPEKEANSDAAKLPATEEQSGMLVLQKVKNFAEGENEISEAKGKLILAINKGIAGEDERLHIALNSEYLEMRDAKAEMDLNVNKKHFELNDQGEKDVNMEPEEEENSDAAKLTATEEQSGMLELQKLNNFAEGENEISEAKDKLIFAINEAIAGEDERLHNALNSEYLEMRDAKAEMDLNVNMKRLELNDQEEKDLNEELEKEENSDVTKPTATEDQSGMLERQKVNKYAEGENEISEAKWKLILAINKGIAGEDEKLHDALDSEYIGIREAKVQMDLNVIKKPLELNDHGEKDVALELEEILDRTKPSATEKVTEGNYSHKYDVAGTLQKKDVAQDIEIREAAARVRLTMKRALAVDGEVSPADFKGDVATQKETSQLESELKNAWYQVDDDLKDEEDFDDGDANDEAEQTVVTKERIKVRLSQSKHGAGIKETQLEKNANHEEDLSGKEGMSEKDVPTKQSTLDVKIREDLKIEQFANKADLEMLAEQGNENVVKSDDLARDEEANEEPQEEQVDKEEVDKLEEKDLKGRVELNDDEDVEDNLELEEEEMDPEPADEELYYLDDEEQEDQKPVEEEEDEDKLEAPEDEEVEADVSSSVNVAEDHKQIANASNDDGDVESDDPLNDFDEELDDDDDESDGHRVDDNMTNEMDDLSETELLEDENALASEVGDEIYLETDQSRSDQNISQITTAEDEVYPDVLEQMDLGNEQNLSAEDNIMKEEIETLLDVDDAHADEKRRVPTGNSDSENDGSESPSRKPDDGPPEFEQTVVEDYLSEERQSRLRRILTETKLSLLEDRLRAFERELADSKIRAEGTMEDVEKSLDSVMDRHEGRVLQWLQEVLEDVGKQHEEAEEGQDLEEEEEEAYEERVEVFNDVQDVVFAMRKRFSMSMESVPIAPGAKVKVKVVQDKFSWLPSDKNGTLPDLILRMDSAFLYVRACVLPSLGSLLGMVASQLPAEWRPGPSYHGVPWDVVATGLCLGIAFSLAFLWRLICVFQNRRYLRREARHIQTVKKVLEEKHELAEQLANARKEIHGKASSLQGMLEGSKSSKQAIAKLQTEHRELQESICERRSEMEAIRHSLQSMQQQWEQQNSLKLRLQRSTEGVEQTLGSLKADLEAVLSRVGTANSNNDKMEAKLVKMEKENEQLQRSNRRLEEEVELCDTSVGELTETLRAERQTQKSLEEAVAFKQNEVEAMTACLNQLKDLGVDSESLDESEKRKQKQKLQELMDVSKVNVMLRVVEEEIEEYGSLLRDEVAATHKLEGTLEAYENKNASLAAEKGNLCEELARCKQKLNMVKQMYEEKEVKLQRKLTLEETHREQNKGKLSAVDERVLKAIEDASIHRRKVEDLREELNKTEKNYKDQISTNEKKVHENWLKARTAEREMVASKKEVATLKERMSDIELKLALLHRPPTYQMDFQRGLPLQPLVVPTHRGASLRDGSSFTSSPVSGPPSPPMLTDEPRRGPTRAPGQPRRTPRAADNGPSSPLDSTDGLHNPIPAGRPPELRAPHGHAAPPPGPHEPAYPRHSPPRGQHIPPAQAGPRGGPQTSPLSAQGTPPPSTRAAYGFPQQQRPAGPTAAASASQNGALRGPPGPGLPPPAAPYGPPLSPAPSGGPPPMQRQFYPPPPQGAPGAPAQGQLAPPEPLVPYDSQPSQGRRNPPPPWQGAPGQHPPQGSAGQRPPPQGPPGQPPMLGPPGQHPSQGHPGHPPPQGARGQPPSQGHPGHRPPQGPPGQPPHLYAESQLQHSQAPQSPPLSQAPRMPPPSQGPFAPPPWQGIRGPHPPPSAQGFHGRPSLQELRPQHRLPPPPASSGGQCMVRSSAPNSRDK</sequence>
<dbReference type="InterPro" id="IPR001452">
    <property type="entry name" value="SH3_domain"/>
</dbReference>
<feature type="compositionally biased region" description="Basic and acidic residues" evidence="9">
    <location>
        <begin position="3001"/>
        <end position="3010"/>
    </location>
</feature>
<keyword evidence="3 10" id="KW-0732">Signal</keyword>
<feature type="coiled-coil region" evidence="8">
    <location>
        <begin position="3631"/>
        <end position="3700"/>
    </location>
</feature>
<dbReference type="InterPro" id="IPR051500">
    <property type="entry name" value="cTAGE_MIA/OTOR"/>
</dbReference>
<feature type="region of interest" description="Disordered" evidence="9">
    <location>
        <begin position="1601"/>
        <end position="1649"/>
    </location>
</feature>
<dbReference type="PANTHER" id="PTHR23158:SF33">
    <property type="entry name" value="TRANSPORT AND GOLGI ORGANIZATION PROTEIN 1"/>
    <property type="match status" value="1"/>
</dbReference>
<name>A0AAJ7X3C6_PETMA</name>
<feature type="compositionally biased region" description="Basic and acidic residues" evidence="9">
    <location>
        <begin position="142"/>
        <end position="157"/>
    </location>
</feature>
<feature type="compositionally biased region" description="Low complexity" evidence="9">
    <location>
        <begin position="4139"/>
        <end position="4149"/>
    </location>
</feature>
<feature type="compositionally biased region" description="Low complexity" evidence="9">
    <location>
        <begin position="4045"/>
        <end position="4056"/>
    </location>
</feature>
<feature type="compositionally biased region" description="Pro residues" evidence="9">
    <location>
        <begin position="4188"/>
        <end position="4206"/>
    </location>
</feature>
<dbReference type="GO" id="GO:0035459">
    <property type="term" value="P:vesicle cargo loading"/>
    <property type="evidence" value="ECO:0007669"/>
    <property type="project" value="TreeGrafter"/>
</dbReference>
<keyword evidence="2 7" id="KW-0728">SH3 domain</keyword>
<dbReference type="GO" id="GO:0006888">
    <property type="term" value="P:endoplasmic reticulum to Golgi vesicle-mediated transport"/>
    <property type="evidence" value="ECO:0007669"/>
    <property type="project" value="TreeGrafter"/>
</dbReference>
<feature type="region of interest" description="Disordered" evidence="9">
    <location>
        <begin position="1366"/>
        <end position="1395"/>
    </location>
</feature>
<feature type="compositionally biased region" description="Basic and acidic residues" evidence="9">
    <location>
        <begin position="1618"/>
        <end position="1647"/>
    </location>
</feature>
<keyword evidence="4" id="KW-0256">Endoplasmic reticulum</keyword>
<feature type="compositionally biased region" description="Basic and acidic residues" evidence="9">
    <location>
        <begin position="2940"/>
        <end position="2964"/>
    </location>
</feature>
<feature type="region of interest" description="Disordered" evidence="9">
    <location>
        <begin position="2991"/>
        <end position="3194"/>
    </location>
</feature>
<feature type="chain" id="PRO_5042492572" evidence="10">
    <location>
        <begin position="20"/>
        <end position="4335"/>
    </location>
</feature>
<feature type="compositionally biased region" description="Basic and acidic residues" evidence="9">
    <location>
        <begin position="2299"/>
        <end position="2316"/>
    </location>
</feature>
<keyword evidence="6" id="KW-0325">Glycoprotein</keyword>
<feature type="region of interest" description="Disordered" evidence="9">
    <location>
        <begin position="435"/>
        <end position="536"/>
    </location>
</feature>
<evidence type="ECO:0000256" key="5">
    <source>
        <dbReference type="ARBA" id="ARBA00023054"/>
    </source>
</evidence>
<feature type="compositionally biased region" description="Basic and acidic residues" evidence="9">
    <location>
        <begin position="3023"/>
        <end position="3040"/>
    </location>
</feature>
<evidence type="ECO:0000256" key="8">
    <source>
        <dbReference type="SAM" id="Coils"/>
    </source>
</evidence>
<feature type="region of interest" description="Disordered" evidence="9">
    <location>
        <begin position="1304"/>
        <end position="1332"/>
    </location>
</feature>
<dbReference type="PROSITE" id="PS50002">
    <property type="entry name" value="SH3"/>
    <property type="match status" value="1"/>
</dbReference>
<evidence type="ECO:0000256" key="3">
    <source>
        <dbReference type="ARBA" id="ARBA00022729"/>
    </source>
</evidence>
<feature type="signal peptide" evidence="10">
    <location>
        <begin position="1"/>
        <end position="19"/>
    </location>
</feature>
<evidence type="ECO:0000256" key="2">
    <source>
        <dbReference type="ARBA" id="ARBA00022443"/>
    </source>
</evidence>
<feature type="region of interest" description="Disordered" evidence="9">
    <location>
        <begin position="3943"/>
        <end position="4335"/>
    </location>
</feature>
<feature type="domain" description="SH3" evidence="11">
    <location>
        <begin position="52"/>
        <end position="114"/>
    </location>
</feature>
<feature type="region of interest" description="Disordered" evidence="9">
    <location>
        <begin position="1903"/>
        <end position="1931"/>
    </location>
</feature>
<feature type="compositionally biased region" description="Basic and acidic residues" evidence="9">
    <location>
        <begin position="490"/>
        <end position="502"/>
    </location>
</feature>
<feature type="coiled-coil region" evidence="8">
    <location>
        <begin position="3845"/>
        <end position="3914"/>
    </location>
</feature>
<feature type="compositionally biased region" description="Low complexity" evidence="9">
    <location>
        <begin position="4250"/>
        <end position="4267"/>
    </location>
</feature>
<feature type="compositionally biased region" description="Acidic residues" evidence="9">
    <location>
        <begin position="3011"/>
        <end position="3022"/>
    </location>
</feature>
<feature type="compositionally biased region" description="Pro residues" evidence="9">
    <location>
        <begin position="4268"/>
        <end position="4293"/>
    </location>
</feature>
<feature type="region of interest" description="Disordered" evidence="9">
    <location>
        <begin position="2497"/>
        <end position="2522"/>
    </location>
</feature>
<evidence type="ECO:0000256" key="7">
    <source>
        <dbReference type="PROSITE-ProRule" id="PRU00192"/>
    </source>
</evidence>
<feature type="coiled-coil region" evidence="8">
    <location>
        <begin position="3519"/>
        <end position="3574"/>
    </location>
</feature>
<feature type="region of interest" description="Disordered" evidence="9">
    <location>
        <begin position="2694"/>
        <end position="2724"/>
    </location>
</feature>
<feature type="region of interest" description="Disordered" evidence="9">
    <location>
        <begin position="938"/>
        <end position="994"/>
    </location>
</feature>
<evidence type="ECO:0000313" key="12">
    <source>
        <dbReference type="Proteomes" id="UP001318040"/>
    </source>
</evidence>
<feature type="compositionally biased region" description="Acidic residues" evidence="9">
    <location>
        <begin position="3120"/>
        <end position="3144"/>
    </location>
</feature>
<keyword evidence="5 8" id="KW-0175">Coiled coil</keyword>
<dbReference type="Pfam" id="PF07653">
    <property type="entry name" value="SH3_2"/>
    <property type="match status" value="1"/>
</dbReference>
<feature type="compositionally biased region" description="Basic and acidic residues" evidence="9">
    <location>
        <begin position="236"/>
        <end position="246"/>
    </location>
</feature>
<feature type="region of interest" description="Disordered" evidence="9">
    <location>
        <begin position="1216"/>
        <end position="1243"/>
    </location>
</feature>
<dbReference type="KEGG" id="pmrn:116947878"/>
<feature type="compositionally biased region" description="Basic and acidic residues" evidence="9">
    <location>
        <begin position="2702"/>
        <end position="2712"/>
    </location>
</feature>
<evidence type="ECO:0000256" key="1">
    <source>
        <dbReference type="ARBA" id="ARBA00004389"/>
    </source>
</evidence>
<feature type="compositionally biased region" description="Basic and acidic residues" evidence="9">
    <location>
        <begin position="3237"/>
        <end position="3246"/>
    </location>
</feature>
<evidence type="ECO:0000256" key="4">
    <source>
        <dbReference type="ARBA" id="ARBA00022824"/>
    </source>
</evidence>
<evidence type="ECO:0000259" key="11">
    <source>
        <dbReference type="PROSITE" id="PS50002"/>
    </source>
</evidence>
<feature type="compositionally biased region" description="Basic and acidic residues" evidence="9">
    <location>
        <begin position="1706"/>
        <end position="1719"/>
    </location>
</feature>
<evidence type="ECO:0000256" key="9">
    <source>
        <dbReference type="SAM" id="MobiDB-lite"/>
    </source>
</evidence>
<feature type="compositionally biased region" description="Acidic residues" evidence="9">
    <location>
        <begin position="3041"/>
        <end position="3099"/>
    </location>
</feature>
<dbReference type="GO" id="GO:0009306">
    <property type="term" value="P:protein secretion"/>
    <property type="evidence" value="ECO:0007669"/>
    <property type="project" value="TreeGrafter"/>
</dbReference>
<organism evidence="12 13">
    <name type="scientific">Petromyzon marinus</name>
    <name type="common">Sea lamprey</name>
    <dbReference type="NCBI Taxonomy" id="7757"/>
    <lineage>
        <taxon>Eukaryota</taxon>
        <taxon>Metazoa</taxon>
        <taxon>Chordata</taxon>
        <taxon>Craniata</taxon>
        <taxon>Vertebrata</taxon>
        <taxon>Cyclostomata</taxon>
        <taxon>Hyperoartia</taxon>
        <taxon>Petromyzontiformes</taxon>
        <taxon>Petromyzontidae</taxon>
        <taxon>Petromyzon</taxon>
    </lineage>
</organism>
<protein>
    <submittedName>
        <fullName evidence="13">Uncharacterized protein LOC116947878</fullName>
    </submittedName>
</protein>
<proteinExistence type="predicted"/>
<feature type="coiled-coil region" evidence="8">
    <location>
        <begin position="3767"/>
        <end position="3819"/>
    </location>
</feature>
<feature type="compositionally biased region" description="Basic and acidic residues" evidence="9">
    <location>
        <begin position="515"/>
        <end position="524"/>
    </location>
</feature>
<feature type="region of interest" description="Disordered" evidence="9">
    <location>
        <begin position="1706"/>
        <end position="1734"/>
    </location>
</feature>
<feature type="region of interest" description="Disordered" evidence="9">
    <location>
        <begin position="2203"/>
        <end position="2229"/>
    </location>
</feature>
<dbReference type="PANTHER" id="PTHR23158">
    <property type="entry name" value="MELANOMA INHIBITORY ACTIVITY-RELATED"/>
    <property type="match status" value="1"/>
</dbReference>
<gene>
    <name evidence="13" type="primary">LOC116947878</name>
</gene>
<evidence type="ECO:0000313" key="13">
    <source>
        <dbReference type="RefSeq" id="XP_032820009.1"/>
    </source>
</evidence>
<dbReference type="SUPFAM" id="SSF50044">
    <property type="entry name" value="SH3-domain"/>
    <property type="match status" value="1"/>
</dbReference>
<feature type="compositionally biased region" description="Basic and acidic residues" evidence="9">
    <location>
        <begin position="194"/>
        <end position="209"/>
    </location>
</feature>
<feature type="region of interest" description="Disordered" evidence="9">
    <location>
        <begin position="2002"/>
        <end position="2029"/>
    </location>
</feature>
<feature type="region of interest" description="Disordered" evidence="9">
    <location>
        <begin position="135"/>
        <end position="252"/>
    </location>
</feature>
<feature type="region of interest" description="Disordered" evidence="9">
    <location>
        <begin position="2299"/>
        <end position="2330"/>
    </location>
</feature>
<dbReference type="RefSeq" id="XP_032820009.1">
    <property type="nucleotide sequence ID" value="XM_032964118.1"/>
</dbReference>
<dbReference type="Gene3D" id="2.30.30.40">
    <property type="entry name" value="SH3 Domains"/>
    <property type="match status" value="1"/>
</dbReference>
<feature type="region of interest" description="Disordered" evidence="9">
    <location>
        <begin position="2929"/>
        <end position="2971"/>
    </location>
</feature>
<feature type="compositionally biased region" description="Basic and acidic residues" evidence="9">
    <location>
        <begin position="1805"/>
        <end position="1821"/>
    </location>
</feature>
<feature type="compositionally biased region" description="Low complexity" evidence="9">
    <location>
        <begin position="4220"/>
        <end position="4230"/>
    </location>
</feature>
<feature type="compositionally biased region" description="Basic and acidic residues" evidence="9">
    <location>
        <begin position="938"/>
        <end position="949"/>
    </location>
</feature>
<feature type="region of interest" description="Disordered" evidence="9">
    <location>
        <begin position="2392"/>
        <end position="2426"/>
    </location>
</feature>
<keyword evidence="12" id="KW-1185">Reference proteome</keyword>
<comment type="subcellular location">
    <subcellularLocation>
        <location evidence="1">Endoplasmic reticulum membrane</location>
        <topology evidence="1">Single-pass membrane protein</topology>
    </subcellularLocation>
</comment>
<feature type="compositionally biased region" description="Basic and acidic residues" evidence="9">
    <location>
        <begin position="2497"/>
        <end position="2512"/>
    </location>
</feature>
<feature type="region of interest" description="Disordered" evidence="9">
    <location>
        <begin position="2112"/>
        <end position="2145"/>
    </location>
</feature>
<feature type="region of interest" description="Disordered" evidence="9">
    <location>
        <begin position="1805"/>
        <end position="1835"/>
    </location>
</feature>
<feature type="compositionally biased region" description="Basic and acidic residues" evidence="9">
    <location>
        <begin position="441"/>
        <end position="450"/>
    </location>
</feature>
<reference evidence="13" key="1">
    <citation type="submission" date="2025-08" db="UniProtKB">
        <authorList>
            <consortium name="RefSeq"/>
        </authorList>
    </citation>
    <scope>IDENTIFICATION</scope>
    <source>
        <tissue evidence="13">Sperm</tissue>
    </source>
</reference>